<accession>G8YT51</accession>
<gene>
    <name evidence="11" type="primary">Piso0_000121</name>
    <name evidence="11" type="ORF">GNLVRS01_PISO0B02575g</name>
</gene>
<feature type="transmembrane region" description="Helical" evidence="9">
    <location>
        <begin position="270"/>
        <end position="287"/>
    </location>
</feature>
<feature type="transmembrane region" description="Helical" evidence="9">
    <location>
        <begin position="217"/>
        <end position="236"/>
    </location>
</feature>
<keyword evidence="6" id="KW-0256">Endoplasmic reticulum</keyword>
<evidence type="ECO:0000313" key="12">
    <source>
        <dbReference type="Proteomes" id="UP000005222"/>
    </source>
</evidence>
<dbReference type="InParanoid" id="G8YT51"/>
<feature type="chain" id="PRO_5003518878" evidence="10">
    <location>
        <begin position="21"/>
        <end position="334"/>
    </location>
</feature>
<reference evidence="11 12" key="1">
    <citation type="journal article" date="2012" name="G3 (Bethesda)">
        <title>Pichia sorbitophila, an interspecies yeast hybrid reveals early steps of genome resolution following polyploidization.</title>
        <authorList>
            <person name="Leh Louis V."/>
            <person name="Despons L."/>
            <person name="Friedrich A."/>
            <person name="Martin T."/>
            <person name="Durrens P."/>
            <person name="Casaregola S."/>
            <person name="Neuveglise C."/>
            <person name="Fairhead C."/>
            <person name="Marck C."/>
            <person name="Cruz J.A."/>
            <person name="Straub M.L."/>
            <person name="Kugler V."/>
            <person name="Sacerdot C."/>
            <person name="Uzunov Z."/>
            <person name="Thierry A."/>
            <person name="Weiss S."/>
            <person name="Bleykasten C."/>
            <person name="De Montigny J."/>
            <person name="Jacques N."/>
            <person name="Jung P."/>
            <person name="Lemaire M."/>
            <person name="Mallet S."/>
            <person name="Morel G."/>
            <person name="Richard G.F."/>
            <person name="Sarkar A."/>
            <person name="Savel G."/>
            <person name="Schacherer J."/>
            <person name="Seret M.L."/>
            <person name="Talla E."/>
            <person name="Samson G."/>
            <person name="Jubin C."/>
            <person name="Poulain J."/>
            <person name="Vacherie B."/>
            <person name="Barbe V."/>
            <person name="Pelletier E."/>
            <person name="Sherman D.J."/>
            <person name="Westhof E."/>
            <person name="Weissenbach J."/>
            <person name="Baret P.V."/>
            <person name="Wincker P."/>
            <person name="Gaillardin C."/>
            <person name="Dujon B."/>
            <person name="Souciet J.L."/>
        </authorList>
    </citation>
    <scope>NUCLEOTIDE SEQUENCE [LARGE SCALE GENOMIC DNA]</scope>
    <source>
        <strain evidence="12">ATCC MYA-4447 / BCRC 22081 / CBS 7064 / NBRC 10061 / NRRL Y-12695</strain>
    </source>
</reference>
<dbReference type="Pfam" id="PF04756">
    <property type="entry name" value="OST3_OST6"/>
    <property type="match status" value="1"/>
</dbReference>
<evidence type="ECO:0000256" key="1">
    <source>
        <dbReference type="ARBA" id="ARBA00002791"/>
    </source>
</evidence>
<keyword evidence="5 10" id="KW-0732">Signal</keyword>
<sequence length="334" mass="37687">MLKIRSILLALVCLASIVSAGLTSAELNSLVHANGDKVLQLTDDIFEPILQGRREHSIVVLLSSSSPQINCVLCREFEPEFHIVGNSWIKDHPNGFEDSDEEEKKQNIYFVHAELANSKRFYTELQINSIPKVLFFPPSEAKSPNAWKKEISEYQFYAGDHKRLLISWLQQETGHTFNIYIPVNYSKIAVNAVITFIGALVVKRFSTQVCALLTSRLLWSGLSIVTILLFTSGYMFNQIRGVPYVLEQEGGNVQYFAPGQQNQFAVETQVISFIYGILSVLFVVLIKKLPEIKYSSVRLFTVILTSTLIFIIFSILLIIFGGKGLGYPYRFLSS</sequence>
<proteinExistence type="inferred from homology"/>
<comment type="similarity">
    <text evidence="3">Belongs to the OST3/OST6 family.</text>
</comment>
<dbReference type="EMBL" id="FO082058">
    <property type="protein sequence ID" value="CCE73102.1"/>
    <property type="molecule type" value="Genomic_DNA"/>
</dbReference>
<feature type="transmembrane region" description="Helical" evidence="9">
    <location>
        <begin position="299"/>
        <end position="320"/>
    </location>
</feature>
<evidence type="ECO:0000256" key="3">
    <source>
        <dbReference type="ARBA" id="ARBA00009561"/>
    </source>
</evidence>
<dbReference type="eggNOG" id="KOG2603">
    <property type="taxonomic scope" value="Eukaryota"/>
</dbReference>
<dbReference type="InterPro" id="IPR021149">
    <property type="entry name" value="OligosaccharylTrfase_OST3/OST6"/>
</dbReference>
<evidence type="ECO:0000256" key="4">
    <source>
        <dbReference type="ARBA" id="ARBA00022692"/>
    </source>
</evidence>
<comment type="function">
    <text evidence="1">Subunit of the oligosaccharyl transferase (OST) complex that catalyzes the initial transfer of a defined glycan (Glc(3)Man(9)GlcNAc(2) in eukaryotes) from the lipid carrier dolichol-pyrophosphate to an asparagine residue within an Asn-X-Ser/Thr consensus motif in nascent polypeptide chains, the first step in protein N-glycosylation. N-glycosylation occurs cotranslationally and the complex associates with the Sec61 complex at the channel-forming translocon complex that mediates protein translocation across the endoplasmic reticulum (ER). All subunits are required for a maximal enzyme activity.</text>
</comment>
<dbReference type="FunCoup" id="G8YT51">
    <property type="interactions" value="447"/>
</dbReference>
<dbReference type="Gene3D" id="3.40.30.10">
    <property type="entry name" value="Glutaredoxin"/>
    <property type="match status" value="1"/>
</dbReference>
<dbReference type="InterPro" id="IPR036249">
    <property type="entry name" value="Thioredoxin-like_sf"/>
</dbReference>
<dbReference type="SUPFAM" id="SSF52833">
    <property type="entry name" value="Thioredoxin-like"/>
    <property type="match status" value="1"/>
</dbReference>
<keyword evidence="7 9" id="KW-1133">Transmembrane helix</keyword>
<dbReference type="OMA" id="IFQQMNL"/>
<name>G8YT51_PICSO</name>
<evidence type="ECO:0000256" key="10">
    <source>
        <dbReference type="SAM" id="SignalP"/>
    </source>
</evidence>
<evidence type="ECO:0000256" key="7">
    <source>
        <dbReference type="ARBA" id="ARBA00022989"/>
    </source>
</evidence>
<organism evidence="11 12">
    <name type="scientific">Pichia sorbitophila (strain ATCC MYA-4447 / BCRC 22081 / CBS 7064 / NBRC 10061 / NRRL Y-12695)</name>
    <name type="common">Hybrid yeast</name>
    <dbReference type="NCBI Taxonomy" id="559304"/>
    <lineage>
        <taxon>Eukaryota</taxon>
        <taxon>Fungi</taxon>
        <taxon>Dikarya</taxon>
        <taxon>Ascomycota</taxon>
        <taxon>Saccharomycotina</taxon>
        <taxon>Pichiomycetes</taxon>
        <taxon>Debaryomycetaceae</taxon>
        <taxon>Millerozyma</taxon>
    </lineage>
</organism>
<feature type="transmembrane region" description="Helical" evidence="9">
    <location>
        <begin position="188"/>
        <end position="205"/>
    </location>
</feature>
<evidence type="ECO:0000256" key="8">
    <source>
        <dbReference type="ARBA" id="ARBA00023136"/>
    </source>
</evidence>
<dbReference type="AlphaFoldDB" id="G8YT51"/>
<evidence type="ECO:0000256" key="5">
    <source>
        <dbReference type="ARBA" id="ARBA00022729"/>
    </source>
</evidence>
<dbReference type="GO" id="GO:0018279">
    <property type="term" value="P:protein N-linked glycosylation via asparagine"/>
    <property type="evidence" value="ECO:0007669"/>
    <property type="project" value="TreeGrafter"/>
</dbReference>
<keyword evidence="4 9" id="KW-0812">Transmembrane</keyword>
<evidence type="ECO:0000313" key="11">
    <source>
        <dbReference type="EMBL" id="CCE73102.1"/>
    </source>
</evidence>
<feature type="signal peptide" evidence="10">
    <location>
        <begin position="1"/>
        <end position="20"/>
    </location>
</feature>
<evidence type="ECO:0000256" key="6">
    <source>
        <dbReference type="ARBA" id="ARBA00022824"/>
    </source>
</evidence>
<comment type="subcellular location">
    <subcellularLocation>
        <location evidence="2">Endoplasmic reticulum membrane</location>
        <topology evidence="2">Multi-pass membrane protein</topology>
    </subcellularLocation>
</comment>
<keyword evidence="8 9" id="KW-0472">Membrane</keyword>
<dbReference type="PANTHER" id="PTHR12692">
    <property type="entry name" value="DOLICHYL-DIPHOSPHOOLIGOSACCHARIDE--PROTEIN GLYCOSYLTRANSFERASE-RELATED"/>
    <property type="match status" value="1"/>
</dbReference>
<dbReference type="OrthoDB" id="67566at2759"/>
<keyword evidence="12" id="KW-1185">Reference proteome</keyword>
<dbReference type="PANTHER" id="PTHR12692:SF0">
    <property type="entry name" value="GH11935P"/>
    <property type="match status" value="1"/>
</dbReference>
<dbReference type="Proteomes" id="UP000005222">
    <property type="component" value="Chromosome B"/>
</dbReference>
<protein>
    <submittedName>
        <fullName evidence="11">Piso0_000121 protein</fullName>
    </submittedName>
</protein>
<evidence type="ECO:0000256" key="2">
    <source>
        <dbReference type="ARBA" id="ARBA00004477"/>
    </source>
</evidence>
<evidence type="ECO:0000256" key="9">
    <source>
        <dbReference type="SAM" id="Phobius"/>
    </source>
</evidence>
<dbReference type="GO" id="GO:0008250">
    <property type="term" value="C:oligosaccharyltransferase complex"/>
    <property type="evidence" value="ECO:0007669"/>
    <property type="project" value="TreeGrafter"/>
</dbReference>
<dbReference type="HOGENOM" id="CLU_052855_1_0_1"/>
<dbReference type="STRING" id="559304.G8YT51"/>